<sequence length="764" mass="81805">MNLSVRHCALFVLLFGLMSVSYGQSMSLQESVDSSRQYLVQNRQSLNLTEQDILDARIQDAYVTQHNGITHLVWRQYIYGIEVKAGDVQINLTKDGDVLTIHNQFMFDARAKINTTQDQVRPDHAVLSAADYLNIDTYLPPVAIQQSRGVNQAVVFRGDEISGVDIPVKLVYQKMPDGSLNLAWDLSIQTPDNWWSLRVDAQTNQVIDQVSWQAHASYEVLPLPYESPTAVGAAFSVVTEPADFVASSYGWHDINGVVGAEYTDTRGNNVFAQEDRDDNNSGGFRPDGGIGLDFLYTWDGQLEPTDGENMEAAIVNLFYWNNIIHDVMYHYGFDEVAGNFQENNYGNGGSAGDAVNADALDGSGTNNANFSTPPDGQNPRMQMYVFTARAGLTVNSPAAIAGFYNAAAAGFGASLDGAGITGDIELVDDGTVNGSEGCNPLVGFTPGNIALIDRGNCEFGTKALNAENAGASAVIVANNQGGDEVITMGAGAQGNQVNIAAVMISQNNGAILKNQAGTVNGTLGKDGVDRDGDFDNGIIIHEYGHGISNRLTGGPNNTSCLWNAEQMGEGWSDFFALVMTAQAGDQANDARAMGYFATQNPNGIRTYPYSRDMNINPHTFADVADFDFGSGNVSPHGVGSIWTVMLWDMYWNLVDKYGFDADIYQGTGGNNLALQLVIDGLKLQPCSPGFESGRDAILAADTANNGGANHCEIWSAFAKRGLGEGASSGSSGSLGDEVESYQVPTDVCAAPNDLIFENGFDGSS</sequence>
<evidence type="ECO:0000256" key="4">
    <source>
        <dbReference type="ARBA" id="ARBA00022525"/>
    </source>
</evidence>
<accession>A0A917CE95</accession>
<dbReference type="InterPro" id="IPR027268">
    <property type="entry name" value="Peptidase_M4/M1_CTD_sf"/>
</dbReference>
<evidence type="ECO:0000256" key="2">
    <source>
        <dbReference type="ARBA" id="ARBA00004613"/>
    </source>
</evidence>
<proteinExistence type="inferred from homology"/>
<comment type="cofactor">
    <cofactor evidence="1">
        <name>Zn(2+)</name>
        <dbReference type="ChEBI" id="CHEBI:29105"/>
    </cofactor>
</comment>
<evidence type="ECO:0000256" key="11">
    <source>
        <dbReference type="ARBA" id="ARBA00023145"/>
    </source>
</evidence>
<dbReference type="InterPro" id="IPR001842">
    <property type="entry name" value="Peptidase_M36"/>
</dbReference>
<evidence type="ECO:0000256" key="5">
    <source>
        <dbReference type="ARBA" id="ARBA00022670"/>
    </source>
</evidence>
<dbReference type="CDD" id="cd09596">
    <property type="entry name" value="M36"/>
    <property type="match status" value="1"/>
</dbReference>
<evidence type="ECO:0000256" key="1">
    <source>
        <dbReference type="ARBA" id="ARBA00001947"/>
    </source>
</evidence>
<name>A0A917CE95_9GAMM</name>
<dbReference type="SUPFAM" id="SSF55486">
    <property type="entry name" value="Metalloproteases ('zincins'), catalytic domain"/>
    <property type="match status" value="1"/>
</dbReference>
<dbReference type="PANTHER" id="PTHR33478:SF1">
    <property type="entry name" value="EXTRACELLULAR METALLOPROTEINASE MEP"/>
    <property type="match status" value="1"/>
</dbReference>
<evidence type="ECO:0000313" key="16">
    <source>
        <dbReference type="Proteomes" id="UP000605253"/>
    </source>
</evidence>
<dbReference type="SUPFAM" id="SSF52025">
    <property type="entry name" value="PA domain"/>
    <property type="match status" value="1"/>
</dbReference>
<dbReference type="Gene3D" id="3.10.170.10">
    <property type="match status" value="1"/>
</dbReference>
<protein>
    <submittedName>
        <fullName evidence="15">Peptidase M36</fullName>
    </submittedName>
</protein>
<dbReference type="InterPro" id="IPR050371">
    <property type="entry name" value="Fungal_virulence_M36"/>
</dbReference>
<comment type="subcellular location">
    <subcellularLocation>
        <location evidence="2">Secreted</location>
    </subcellularLocation>
</comment>
<dbReference type="Proteomes" id="UP000605253">
    <property type="component" value="Unassembled WGS sequence"/>
</dbReference>
<comment type="caution">
    <text evidence="15">The sequence shown here is derived from an EMBL/GenBank/DDBJ whole genome shotgun (WGS) entry which is preliminary data.</text>
</comment>
<dbReference type="Pfam" id="PF02225">
    <property type="entry name" value="PA"/>
    <property type="match status" value="1"/>
</dbReference>
<evidence type="ECO:0000256" key="6">
    <source>
        <dbReference type="ARBA" id="ARBA00022723"/>
    </source>
</evidence>
<dbReference type="PANTHER" id="PTHR33478">
    <property type="entry name" value="EXTRACELLULAR METALLOPROTEINASE MEP"/>
    <property type="match status" value="1"/>
</dbReference>
<keyword evidence="16" id="KW-1185">Reference proteome</keyword>
<keyword evidence="8" id="KW-0378">Hydrolase</keyword>
<dbReference type="Pfam" id="PF07504">
    <property type="entry name" value="FTP"/>
    <property type="match status" value="1"/>
</dbReference>
<keyword evidence="10" id="KW-0482">Metalloprotease</keyword>
<evidence type="ECO:0000256" key="3">
    <source>
        <dbReference type="ARBA" id="ARBA00006006"/>
    </source>
</evidence>
<evidence type="ECO:0000259" key="14">
    <source>
        <dbReference type="Pfam" id="PF07504"/>
    </source>
</evidence>
<keyword evidence="9" id="KW-0862">Zinc</keyword>
<dbReference type="Gene3D" id="3.50.30.30">
    <property type="match status" value="1"/>
</dbReference>
<dbReference type="CDD" id="cd04818">
    <property type="entry name" value="PA_subtilisin_1"/>
    <property type="match status" value="1"/>
</dbReference>
<reference evidence="15" key="2">
    <citation type="submission" date="2020-09" db="EMBL/GenBank/DDBJ databases">
        <authorList>
            <person name="Sun Q."/>
            <person name="Zhou Y."/>
        </authorList>
    </citation>
    <scope>NUCLEOTIDE SEQUENCE</scope>
    <source>
        <strain evidence="15">CGMCC 1.12181</strain>
    </source>
</reference>
<feature type="domain" description="PA" evidence="13">
    <location>
        <begin position="434"/>
        <end position="511"/>
    </location>
</feature>
<dbReference type="InterPro" id="IPR046450">
    <property type="entry name" value="PA_dom_sf"/>
</dbReference>
<keyword evidence="7" id="KW-0732">Signal</keyword>
<dbReference type="RefSeq" id="WP_188363814.1">
    <property type="nucleotide sequence ID" value="NZ_BAABJF010000011.1"/>
</dbReference>
<evidence type="ECO:0000256" key="10">
    <source>
        <dbReference type="ARBA" id="ARBA00023049"/>
    </source>
</evidence>
<evidence type="ECO:0000256" key="12">
    <source>
        <dbReference type="SAM" id="MobiDB-lite"/>
    </source>
</evidence>
<feature type="region of interest" description="Disordered" evidence="12">
    <location>
        <begin position="356"/>
        <end position="376"/>
    </location>
</feature>
<dbReference type="Pfam" id="PF02128">
    <property type="entry name" value="Peptidase_M36"/>
    <property type="match status" value="1"/>
</dbReference>
<dbReference type="GO" id="GO:0004222">
    <property type="term" value="F:metalloendopeptidase activity"/>
    <property type="evidence" value="ECO:0007669"/>
    <property type="project" value="InterPro"/>
</dbReference>
<comment type="similarity">
    <text evidence="3">Belongs to the peptidase M36 family.</text>
</comment>
<feature type="domain" description="FTP" evidence="14">
    <location>
        <begin position="57"/>
        <end position="105"/>
    </location>
</feature>
<keyword evidence="4" id="KW-0964">Secreted</keyword>
<dbReference type="GO" id="GO:0005615">
    <property type="term" value="C:extracellular space"/>
    <property type="evidence" value="ECO:0007669"/>
    <property type="project" value="InterPro"/>
</dbReference>
<keyword evidence="5" id="KW-0645">Protease</keyword>
<evidence type="ECO:0000256" key="8">
    <source>
        <dbReference type="ARBA" id="ARBA00022801"/>
    </source>
</evidence>
<dbReference type="Gene3D" id="1.10.390.10">
    <property type="entry name" value="Neutral Protease Domain 2"/>
    <property type="match status" value="1"/>
</dbReference>
<gene>
    <name evidence="15" type="ORF">GCM10011365_02150</name>
</gene>
<organism evidence="15 16">
    <name type="scientific">Marinicella pacifica</name>
    <dbReference type="NCBI Taxonomy" id="1171543"/>
    <lineage>
        <taxon>Bacteria</taxon>
        <taxon>Pseudomonadati</taxon>
        <taxon>Pseudomonadota</taxon>
        <taxon>Gammaproteobacteria</taxon>
        <taxon>Lysobacterales</taxon>
        <taxon>Marinicellaceae</taxon>
        <taxon>Marinicella</taxon>
    </lineage>
</organism>
<keyword evidence="6" id="KW-0479">Metal-binding</keyword>
<evidence type="ECO:0000256" key="9">
    <source>
        <dbReference type="ARBA" id="ARBA00022833"/>
    </source>
</evidence>
<dbReference type="AlphaFoldDB" id="A0A917CE95"/>
<dbReference type="InterPro" id="IPR011096">
    <property type="entry name" value="FTP_domain"/>
</dbReference>
<dbReference type="PRINTS" id="PR00999">
    <property type="entry name" value="FUNGALYSIN"/>
</dbReference>
<keyword evidence="11" id="KW-0865">Zymogen</keyword>
<evidence type="ECO:0000313" key="15">
    <source>
        <dbReference type="EMBL" id="GGF84728.1"/>
    </source>
</evidence>
<dbReference type="GO" id="GO:0006508">
    <property type="term" value="P:proteolysis"/>
    <property type="evidence" value="ECO:0007669"/>
    <property type="project" value="UniProtKB-KW"/>
</dbReference>
<evidence type="ECO:0000259" key="13">
    <source>
        <dbReference type="Pfam" id="PF02225"/>
    </source>
</evidence>
<dbReference type="GO" id="GO:0008270">
    <property type="term" value="F:zinc ion binding"/>
    <property type="evidence" value="ECO:0007669"/>
    <property type="project" value="InterPro"/>
</dbReference>
<dbReference type="EMBL" id="BMEO01000001">
    <property type="protein sequence ID" value="GGF84728.1"/>
    <property type="molecule type" value="Genomic_DNA"/>
</dbReference>
<feature type="compositionally biased region" description="Polar residues" evidence="12">
    <location>
        <begin position="363"/>
        <end position="375"/>
    </location>
</feature>
<evidence type="ECO:0000256" key="7">
    <source>
        <dbReference type="ARBA" id="ARBA00022729"/>
    </source>
</evidence>
<reference evidence="15" key="1">
    <citation type="journal article" date="2014" name="Int. J. Syst. Evol. Microbiol.">
        <title>Complete genome sequence of Corynebacterium casei LMG S-19264T (=DSM 44701T), isolated from a smear-ripened cheese.</title>
        <authorList>
            <consortium name="US DOE Joint Genome Institute (JGI-PGF)"/>
            <person name="Walter F."/>
            <person name="Albersmeier A."/>
            <person name="Kalinowski J."/>
            <person name="Ruckert C."/>
        </authorList>
    </citation>
    <scope>NUCLEOTIDE SEQUENCE</scope>
    <source>
        <strain evidence="15">CGMCC 1.12181</strain>
    </source>
</reference>
<dbReference type="InterPro" id="IPR003137">
    <property type="entry name" value="PA_domain"/>
</dbReference>